<evidence type="ECO:0000313" key="4">
    <source>
        <dbReference type="Proteomes" id="UP000481643"/>
    </source>
</evidence>
<evidence type="ECO:0000313" key="3">
    <source>
        <dbReference type="EMBL" id="KAB2675930.1"/>
    </source>
</evidence>
<reference evidence="3 4" key="1">
    <citation type="submission" date="2019-09" db="EMBL/GenBank/DDBJ databases">
        <title>Taxonomic organization of the family Brucellaceae based on a phylogenomic approach.</title>
        <authorList>
            <person name="Leclercq S."/>
            <person name="Cloeckaert A."/>
            <person name="Zygmunt M.S."/>
        </authorList>
    </citation>
    <scope>NUCLEOTIDE SEQUENCE [LARGE SCALE GENOMIC DNA]</scope>
    <source>
        <strain evidence="3 4">WS1830</strain>
    </source>
</reference>
<dbReference type="AlphaFoldDB" id="A0A6L3Y540"/>
<dbReference type="PANTHER" id="PTHR48090:SF7">
    <property type="entry name" value="RFBJ PROTEIN"/>
    <property type="match status" value="1"/>
</dbReference>
<dbReference type="SUPFAM" id="SSF53448">
    <property type="entry name" value="Nucleotide-diphospho-sugar transferases"/>
    <property type="match status" value="1"/>
</dbReference>
<dbReference type="Pfam" id="PF00535">
    <property type="entry name" value="Glycos_transf_2"/>
    <property type="match status" value="1"/>
</dbReference>
<accession>A0A6L3Y540</accession>
<dbReference type="Gene3D" id="3.90.550.10">
    <property type="entry name" value="Spore Coat Polysaccharide Biosynthesis Protein SpsA, Chain A"/>
    <property type="match status" value="1"/>
</dbReference>
<dbReference type="EMBL" id="WBVX01000052">
    <property type="protein sequence ID" value="KAB2675930.1"/>
    <property type="molecule type" value="Genomic_DNA"/>
</dbReference>
<feature type="domain" description="Glycosyltransferase 2-like" evidence="2">
    <location>
        <begin position="6"/>
        <end position="111"/>
    </location>
</feature>
<dbReference type="GO" id="GO:0016740">
    <property type="term" value="F:transferase activity"/>
    <property type="evidence" value="ECO:0007669"/>
    <property type="project" value="UniProtKB-KW"/>
</dbReference>
<dbReference type="PANTHER" id="PTHR48090">
    <property type="entry name" value="UNDECAPRENYL-PHOSPHATE 4-DEOXY-4-FORMAMIDO-L-ARABINOSE TRANSFERASE-RELATED"/>
    <property type="match status" value="1"/>
</dbReference>
<comment type="caution">
    <text evidence="3">The sequence shown here is derived from an EMBL/GenBank/DDBJ whole genome shotgun (WGS) entry which is preliminary data.</text>
</comment>
<name>A0A6L3Y540_9HYPH</name>
<dbReference type="InterPro" id="IPR001173">
    <property type="entry name" value="Glyco_trans_2-like"/>
</dbReference>
<dbReference type="RefSeq" id="WP_151654223.1">
    <property type="nucleotide sequence ID" value="NZ_WBVX01000052.1"/>
</dbReference>
<evidence type="ECO:0000259" key="2">
    <source>
        <dbReference type="Pfam" id="PF00535"/>
    </source>
</evidence>
<gene>
    <name evidence="3" type="ORF">F9L08_27295</name>
</gene>
<dbReference type="InterPro" id="IPR029044">
    <property type="entry name" value="Nucleotide-diphossugar_trans"/>
</dbReference>
<protein>
    <submittedName>
        <fullName evidence="3">Glycosyltransferase</fullName>
    </submittedName>
</protein>
<sequence length="258" mass="27275">MTRLTCLIPAWNEAARLPGVLAAVQDHPLVDRLLVIDDGSTDGTPGVARRLGAEVLEMPVNGGKTAALAAGIAALTGEHALLLDADLLGLTAEDVTRLAAPVLEGQAEATISLRGNAPGLWRALGVDYISGERVLPVALLQAMAPALPGLPRFGFEVFLNRAMKAAGLRVQIIDWPGVASPWKTAKQGLWRGLRGDAAMILDILRCQSPRELLAQILWLRSQTARQNRTCSASAAVVSPMTSPSQIPTPSQPSRKPSP</sequence>
<keyword evidence="3" id="KW-0808">Transferase</keyword>
<dbReference type="InterPro" id="IPR050256">
    <property type="entry name" value="Glycosyltransferase_2"/>
</dbReference>
<feature type="compositionally biased region" description="Low complexity" evidence="1">
    <location>
        <begin position="238"/>
        <end position="258"/>
    </location>
</feature>
<feature type="region of interest" description="Disordered" evidence="1">
    <location>
        <begin position="235"/>
        <end position="258"/>
    </location>
</feature>
<proteinExistence type="predicted"/>
<dbReference type="Proteomes" id="UP000481643">
    <property type="component" value="Unassembled WGS sequence"/>
</dbReference>
<evidence type="ECO:0000256" key="1">
    <source>
        <dbReference type="SAM" id="MobiDB-lite"/>
    </source>
</evidence>
<organism evidence="3 4">
    <name type="scientific">Brucella tritici</name>
    <dbReference type="NCBI Taxonomy" id="94626"/>
    <lineage>
        <taxon>Bacteria</taxon>
        <taxon>Pseudomonadati</taxon>
        <taxon>Pseudomonadota</taxon>
        <taxon>Alphaproteobacteria</taxon>
        <taxon>Hyphomicrobiales</taxon>
        <taxon>Brucellaceae</taxon>
        <taxon>Brucella/Ochrobactrum group</taxon>
        <taxon>Brucella</taxon>
    </lineage>
</organism>